<evidence type="ECO:0000256" key="1">
    <source>
        <dbReference type="SAM" id="MobiDB-lite"/>
    </source>
</evidence>
<feature type="region of interest" description="Disordered" evidence="1">
    <location>
        <begin position="1"/>
        <end position="53"/>
    </location>
</feature>
<feature type="compositionally biased region" description="Basic and acidic residues" evidence="1">
    <location>
        <begin position="97"/>
        <end position="108"/>
    </location>
</feature>
<evidence type="ECO:0000313" key="3">
    <source>
        <dbReference type="Proteomes" id="UP000316225"/>
    </source>
</evidence>
<dbReference type="AlphaFoldDB" id="A0A562NYE1"/>
<feature type="region of interest" description="Disordered" evidence="1">
    <location>
        <begin position="67"/>
        <end position="131"/>
    </location>
</feature>
<sequence>MLMADITTRQNTPVVPTVPPTTPAPAPRTAGPQIAPGDQPPNPFPQQQEGLRLFGAPARELLFAGLFGDRGEPAKPVGPAPGAPNASVQNGTPYEIGPDRRPNIHHDNGFLQNPNDPSDPNPIPTREPTEAERKYYDDQVNQAEWANRLRHVPFADKVDGRLGLDNALPAYEHFLKGKGADREFDYGEYLNNDPAGIATRDRVVGETRAAADALLGDLDQKVGPNPGDSVTFQIRSDAMATEKNGFGYPETEDWQKTIGGHSFWSSAEVTVTRNQDGTLSARAEVTMQAEDRYNFNPNQQDIKTQVPDSERGVLEETGLAHQYTQRGKATYVTEWTVGQAGTPQVGAEQVTPR</sequence>
<name>A0A562NYE1_9RHOB</name>
<dbReference type="OrthoDB" id="8480648at2"/>
<keyword evidence="3" id="KW-1185">Reference proteome</keyword>
<reference evidence="2 3" key="1">
    <citation type="journal article" date="2015" name="Stand. Genomic Sci.">
        <title>Genomic Encyclopedia of Bacterial and Archaeal Type Strains, Phase III: the genomes of soil and plant-associated and newly described type strains.</title>
        <authorList>
            <person name="Whitman W.B."/>
            <person name="Woyke T."/>
            <person name="Klenk H.P."/>
            <person name="Zhou Y."/>
            <person name="Lilburn T.G."/>
            <person name="Beck B.J."/>
            <person name="De Vos P."/>
            <person name="Vandamme P."/>
            <person name="Eisen J.A."/>
            <person name="Garrity G."/>
            <person name="Hugenholtz P."/>
            <person name="Kyrpides N.C."/>
        </authorList>
    </citation>
    <scope>NUCLEOTIDE SEQUENCE [LARGE SCALE GENOMIC DNA]</scope>
    <source>
        <strain evidence="2 3">CGMCC 1.5364</strain>
    </source>
</reference>
<comment type="caution">
    <text evidence="2">The sequence shown here is derived from an EMBL/GenBank/DDBJ whole genome shotgun (WGS) entry which is preliminary data.</text>
</comment>
<dbReference type="RefSeq" id="WP_145396597.1">
    <property type="nucleotide sequence ID" value="NZ_VLKU01000002.1"/>
</dbReference>
<organism evidence="2 3">
    <name type="scientific">Paracoccus sulfuroxidans</name>
    <dbReference type="NCBI Taxonomy" id="384678"/>
    <lineage>
        <taxon>Bacteria</taxon>
        <taxon>Pseudomonadati</taxon>
        <taxon>Pseudomonadota</taxon>
        <taxon>Alphaproteobacteria</taxon>
        <taxon>Rhodobacterales</taxon>
        <taxon>Paracoccaceae</taxon>
        <taxon>Paracoccus</taxon>
    </lineage>
</organism>
<accession>A0A562NYE1</accession>
<gene>
    <name evidence="2" type="ORF">IQ24_00892</name>
</gene>
<proteinExistence type="predicted"/>
<protein>
    <submittedName>
        <fullName evidence="2">Uncharacterized protein</fullName>
    </submittedName>
</protein>
<evidence type="ECO:0000313" key="2">
    <source>
        <dbReference type="EMBL" id="TWI37101.1"/>
    </source>
</evidence>
<dbReference type="EMBL" id="VLKU01000002">
    <property type="protein sequence ID" value="TWI37101.1"/>
    <property type="molecule type" value="Genomic_DNA"/>
</dbReference>
<dbReference type="Proteomes" id="UP000316225">
    <property type="component" value="Unassembled WGS sequence"/>
</dbReference>
<feature type="compositionally biased region" description="Pro residues" evidence="1">
    <location>
        <begin position="16"/>
        <end position="26"/>
    </location>
</feature>